<dbReference type="SUPFAM" id="SSF51126">
    <property type="entry name" value="Pectin lyase-like"/>
    <property type="match status" value="1"/>
</dbReference>
<dbReference type="InterPro" id="IPR006626">
    <property type="entry name" value="PbH1"/>
</dbReference>
<dbReference type="PATRIC" id="fig|49547.3.peg.2114"/>
<feature type="domain" description="DUF11" evidence="3">
    <location>
        <begin position="572"/>
        <end position="682"/>
    </location>
</feature>
<feature type="transmembrane region" description="Helical" evidence="2">
    <location>
        <begin position="1765"/>
        <end position="1784"/>
    </location>
</feature>
<dbReference type="Proteomes" id="UP000077245">
    <property type="component" value="Unassembled WGS sequence"/>
</dbReference>
<dbReference type="RefSeq" id="WP_067092855.1">
    <property type="nucleotide sequence ID" value="NZ_LWMV01000232.1"/>
</dbReference>
<evidence type="ECO:0000313" key="5">
    <source>
        <dbReference type="Proteomes" id="UP000077245"/>
    </source>
</evidence>
<dbReference type="Gene3D" id="2.60.40.3080">
    <property type="match status" value="1"/>
</dbReference>
<feature type="domain" description="DUF11" evidence="3">
    <location>
        <begin position="1174"/>
        <end position="1280"/>
    </location>
</feature>
<feature type="domain" description="DUF11" evidence="3">
    <location>
        <begin position="694"/>
        <end position="806"/>
    </location>
</feature>
<dbReference type="InterPro" id="IPR047589">
    <property type="entry name" value="DUF11_rpt"/>
</dbReference>
<feature type="region of interest" description="Disordered" evidence="1">
    <location>
        <begin position="1381"/>
        <end position="1400"/>
    </location>
</feature>
<feature type="domain" description="DUF11" evidence="3">
    <location>
        <begin position="932"/>
        <end position="1042"/>
    </location>
</feature>
<feature type="domain" description="DUF11" evidence="3">
    <location>
        <begin position="814"/>
        <end position="920"/>
    </location>
</feature>
<dbReference type="InterPro" id="IPR008964">
    <property type="entry name" value="Invasin/intimin_cell_adhesion"/>
</dbReference>
<comment type="caution">
    <text evidence="4">The sequence shown here is derived from an EMBL/GenBank/DDBJ whole genome shotgun (WGS) entry which is preliminary data.</text>
</comment>
<keyword evidence="2" id="KW-0472">Membrane</keyword>
<feature type="domain" description="DUF11" evidence="3">
    <location>
        <begin position="1054"/>
        <end position="1166"/>
    </location>
</feature>
<dbReference type="EMBL" id="LWMV01000232">
    <property type="protein sequence ID" value="KZX09984.1"/>
    <property type="molecule type" value="Genomic_DNA"/>
</dbReference>
<gene>
    <name evidence="4" type="ORF">MBCUR_20010</name>
</gene>
<evidence type="ECO:0000259" key="3">
    <source>
        <dbReference type="Pfam" id="PF01345"/>
    </source>
</evidence>
<evidence type="ECO:0000313" key="4">
    <source>
        <dbReference type="EMBL" id="KZX09984.1"/>
    </source>
</evidence>
<keyword evidence="2" id="KW-1133">Transmembrane helix</keyword>
<organism evidence="4 5">
    <name type="scientific">Methanobrevibacter curvatus</name>
    <dbReference type="NCBI Taxonomy" id="49547"/>
    <lineage>
        <taxon>Archaea</taxon>
        <taxon>Methanobacteriati</taxon>
        <taxon>Methanobacteriota</taxon>
        <taxon>Methanomada group</taxon>
        <taxon>Methanobacteria</taxon>
        <taxon>Methanobacteriales</taxon>
        <taxon>Methanobacteriaceae</taxon>
        <taxon>Methanobrevibacter</taxon>
    </lineage>
</organism>
<dbReference type="SUPFAM" id="SSF49373">
    <property type="entry name" value="Invasin/intimin cell-adhesion fragments"/>
    <property type="match status" value="1"/>
</dbReference>
<feature type="domain" description="DUF11" evidence="3">
    <location>
        <begin position="1410"/>
        <end position="1516"/>
    </location>
</feature>
<accession>A0A165YXG0</accession>
<proteinExistence type="predicted"/>
<dbReference type="PANTHER" id="PTHR34819">
    <property type="entry name" value="LARGE CYSTEINE-RICH PERIPLASMIC PROTEIN OMCB"/>
    <property type="match status" value="1"/>
</dbReference>
<evidence type="ECO:0000256" key="1">
    <source>
        <dbReference type="SAM" id="MobiDB-lite"/>
    </source>
</evidence>
<feature type="domain" description="DUF11" evidence="3">
    <location>
        <begin position="461"/>
        <end position="564"/>
    </location>
</feature>
<dbReference type="PANTHER" id="PTHR34819:SF3">
    <property type="entry name" value="CELL SURFACE PROTEIN"/>
    <property type="match status" value="1"/>
</dbReference>
<dbReference type="InterPro" id="IPR013783">
    <property type="entry name" value="Ig-like_fold"/>
</dbReference>
<keyword evidence="5" id="KW-1185">Reference proteome</keyword>
<dbReference type="Gene3D" id="2.60.40.10">
    <property type="entry name" value="Immunoglobulins"/>
    <property type="match status" value="1"/>
</dbReference>
<keyword evidence="2" id="KW-0812">Transmembrane</keyword>
<sequence>MDTEKRFSTSGKLVLIVSLFAVLFFISLSSVNATVIYANTTTDLKFQVEQVLDPGYSANNTIYLANGTYSQWQRHFNIQLNKSVTFIGSGNTKIQGNRNDWLFNVQSGYTVSFINIIFINGNGTNFNFGGAINNQGGTLTVENCKFYNNGGREGGAIRSDSSATVNIINSEFINNTGLRGGAIYSNGALNITSSNFINNSATNSGGVIYLSANKVLTIHSSNFTNNSASATGGAIYTQNSVGSSVSGSFFIGNNNSAIASSGDDGFSVSGSTFINNTYGIKATNVSNMVINYNRFVNNSLYSLDAVGSNYVDVNLNWWGQNNISGLYSGVTIGNYYVMRNYLNGVNGSIYNVTQSYPYYTTAILSYNFTLNDSNVSNDPLLLPYFVANVTFSHPNGTEEQGYYGDAKISNVSFNVILTHLNYTAYIKSSVDNEDLIYFLNAYSEFNLTVNKTANINGLNTKNGTVLNNQTFNYTINVTNNGFVGAYDLNITDLLNYSHLELLEAIATSGTYNNLTGVWELNLTAGESALLTLVVRANSSGFVINNANVTTLDNNTGDNSSQANITILPAVNLNITKRVNASQVMFNGEVLKYIITVTNNGLDNATGVNLTDILPNNLIYLNYSSTPGTSYDNNTGVWIINNITNGYTVVLNITVKVNGSNITINNTVSLTTIDQINTGDNSSFIEFTSFENVNLTITKTANVTGDVINGLTINYTIIVNNTGTDDAVGVYVNETLPSQLIYQSHTESPQSTFDPVTGIWHIDEIPIGQFASLIITVLVNGTGTITNNVTLNTSQNNSGNNYSEVSINVSPSANISISKTANITTLLNGQYVNYIINVTNHGNNATDINITDILNSKLIFDQTNGTYTNDSQVISWTIINLAPGESYIISLIVKAIGTGYIENNVTVNNTNISNIGDNISNIETINVLPAVNLTITKTVNASQVIFNGEVLKYIITVTNNGPDNATGVNLTDILPNNLIYLNYSSTPGTSYDNNTGVWIINNITNGYTVVLNITVKVNGSNITINNTVSLTTIDQINTGDNSSFIEITSFENVNLTITKTANVTGDVINGLTINYTIIVNNTGTDDAVGVYVNETLPSQLIYQSHTESPQSTFDPVTGIWHIDEIPIGQFASLIITVLVNGTGTITNNVTLNTSQNNSGNNYSEVSINVLPSANISISKTANITTLLNGKYVNYTINVTNHGNNATDINITDTLDSKLIFDQTNGTYTNNSQAISWTITNLAPGESYIISLIVKAIGTGYIENNVTINNTNISNIGDNISNIETINVLPAINLTVVKTVNATSALNGDLLTYIITVTNNGPDNATNVAVSEVLDSRLVLVSNITSAGSYDGSVWSVGTINVGQSVTLTLVVRINGTGVTGNNVTVSTPDQNNAGNNTTGSNSTTVLPSVNLSVVKAVNATSALNGGLLTYTIIVTNNGPDNATNVAVSEVLDSRLVLVSNITSAGSYDGSVWNIGTITVGQSVTLTLVVRINGTGVIGNNVTVSTPDQNNAGNNTTNSNNTTALSSVDLELKKTANVTKTFVGRFVKYTLVVVNHGPDVAHNVAVYDRLESKLSFVYATSSNYDPVTGIWFVGDLSMGASATLVIVAKVISPGRIINVANVSSDDNIRNSSYVSNATNRTVIINASKVPTPLDINTTTIVVVDNKTDKVGVPLNLTATLTDDKGKPIAGMPIKFYINGKYIGTSYTNVKGLAFITYIPVSSGKFTITAEFQGRTGFKHCKVIGLLIVKGKDNNNDNDGKAGMKHTGIPVVLLIILLILLIFASRIRKSN</sequence>
<dbReference type="NCBIfam" id="TIGR01451">
    <property type="entry name" value="B_ant_repeat"/>
    <property type="match status" value="9"/>
</dbReference>
<protein>
    <recommendedName>
        <fullName evidence="3">DUF11 domain-containing protein</fullName>
    </recommendedName>
</protein>
<dbReference type="OrthoDB" id="76596at2157"/>
<reference evidence="4 5" key="1">
    <citation type="submission" date="2016-04" db="EMBL/GenBank/DDBJ databases">
        <title>Genome sequence of Methanobrevibacter curvatus DSM 11111.</title>
        <authorList>
            <person name="Poehlein A."/>
            <person name="Seedorf H."/>
            <person name="Daniel R."/>
        </authorList>
    </citation>
    <scope>NUCLEOTIDE SEQUENCE [LARGE SCALE GENOMIC DNA]</scope>
    <source>
        <strain evidence="4 5">DSM 11111</strain>
    </source>
</reference>
<dbReference type="InterPro" id="IPR011050">
    <property type="entry name" value="Pectin_lyase_fold/virulence"/>
</dbReference>
<dbReference type="Pfam" id="PF01345">
    <property type="entry name" value="DUF11"/>
    <property type="match status" value="10"/>
</dbReference>
<feature type="domain" description="DUF11" evidence="3">
    <location>
        <begin position="1292"/>
        <end position="1397"/>
    </location>
</feature>
<dbReference type="SMART" id="SM00710">
    <property type="entry name" value="PbH1"/>
    <property type="match status" value="9"/>
</dbReference>
<dbReference type="InterPro" id="IPR001434">
    <property type="entry name" value="OmcB-like_DUF11"/>
</dbReference>
<name>A0A165YXG0_9EURY</name>
<dbReference type="InterPro" id="IPR051172">
    <property type="entry name" value="Chlamydia_OmcB"/>
</dbReference>
<dbReference type="Gene3D" id="2.60.40.1170">
    <property type="entry name" value="Mu homology domain, subdomain B"/>
    <property type="match status" value="2"/>
</dbReference>
<evidence type="ECO:0000256" key="2">
    <source>
        <dbReference type="SAM" id="Phobius"/>
    </source>
</evidence>
<feature type="domain" description="DUF11" evidence="3">
    <location>
        <begin position="1527"/>
        <end position="1629"/>
    </location>
</feature>